<feature type="compositionally biased region" description="Polar residues" evidence="11">
    <location>
        <begin position="317"/>
        <end position="327"/>
    </location>
</feature>
<reference evidence="14" key="1">
    <citation type="submission" date="2016-10" db="EMBL/GenBank/DDBJ databases">
        <authorList>
            <person name="Varghese N."/>
            <person name="Submissions S."/>
        </authorList>
    </citation>
    <scope>NUCLEOTIDE SEQUENCE [LARGE SCALE GENOMIC DNA]</scope>
    <source>
        <strain evidence="14">CGMCC 1.6494</strain>
    </source>
</reference>
<name>A0A1H0JHD4_9GAMM</name>
<organism evidence="13 14">
    <name type="scientific">Vreelandella arcis</name>
    <dbReference type="NCBI Taxonomy" id="416873"/>
    <lineage>
        <taxon>Bacteria</taxon>
        <taxon>Pseudomonadati</taxon>
        <taxon>Pseudomonadota</taxon>
        <taxon>Gammaproteobacteria</taxon>
        <taxon>Oceanospirillales</taxon>
        <taxon>Halomonadaceae</taxon>
        <taxon>Vreelandella</taxon>
    </lineage>
</organism>
<dbReference type="AlphaFoldDB" id="A0A1H0JHD4"/>
<dbReference type="PANTHER" id="PTHR33711:SF7">
    <property type="entry name" value="INTRADIOL RING-CLEAVAGE DIOXYGENASES DOMAIN-CONTAINING PROTEIN-RELATED"/>
    <property type="match status" value="1"/>
</dbReference>
<dbReference type="InterPro" id="IPR007535">
    <property type="entry name" value="Catechol_dOase_N"/>
</dbReference>
<evidence type="ECO:0000256" key="5">
    <source>
        <dbReference type="ARBA" id="ARBA00013118"/>
    </source>
</evidence>
<gene>
    <name evidence="13" type="ORF">SAMN04487951_12716</name>
</gene>
<evidence type="ECO:0000256" key="1">
    <source>
        <dbReference type="ARBA" id="ARBA00001312"/>
    </source>
</evidence>
<keyword evidence="7" id="KW-0058">Aromatic hydrocarbons catabolism</keyword>
<dbReference type="PROSITE" id="PS00083">
    <property type="entry name" value="INTRADIOL_DIOXYGENAS"/>
    <property type="match status" value="1"/>
</dbReference>
<evidence type="ECO:0000256" key="9">
    <source>
        <dbReference type="ARBA" id="ARBA00023002"/>
    </source>
</evidence>
<dbReference type="InterPro" id="IPR015889">
    <property type="entry name" value="Intradiol_dOase_core"/>
</dbReference>
<proteinExistence type="inferred from homology"/>
<dbReference type="SUPFAM" id="SSF49482">
    <property type="entry name" value="Aromatic compound dioxygenase"/>
    <property type="match status" value="1"/>
</dbReference>
<dbReference type="EC" id="1.13.11.1" evidence="5"/>
<keyword evidence="8 13" id="KW-0223">Dioxygenase</keyword>
<protein>
    <recommendedName>
        <fullName evidence="5">catechol 1,2-dioxygenase</fullName>
        <ecNumber evidence="5">1.13.11.1</ecNumber>
    </recommendedName>
</protein>
<evidence type="ECO:0000256" key="10">
    <source>
        <dbReference type="ARBA" id="ARBA00023004"/>
    </source>
</evidence>
<dbReference type="CDD" id="cd03460">
    <property type="entry name" value="1_2-CTD"/>
    <property type="match status" value="1"/>
</dbReference>
<keyword evidence="9" id="KW-0560">Oxidoreductase</keyword>
<evidence type="ECO:0000256" key="2">
    <source>
        <dbReference type="ARBA" id="ARBA00001965"/>
    </source>
</evidence>
<dbReference type="STRING" id="416873.SAMN04487951_12716"/>
<dbReference type="GO" id="GO:0042952">
    <property type="term" value="P:beta-ketoadipate pathway"/>
    <property type="evidence" value="ECO:0007669"/>
    <property type="project" value="UniProtKB-UniPathway"/>
</dbReference>
<comment type="pathway">
    <text evidence="3">Aromatic compound metabolism; beta-ketoadipate pathway; 5-oxo-4,5-dihydro-2-furylacetate from catechol: step 1/3.</text>
</comment>
<feature type="region of interest" description="Disordered" evidence="11">
    <location>
        <begin position="304"/>
        <end position="327"/>
    </location>
</feature>
<keyword evidence="10" id="KW-0408">Iron</keyword>
<dbReference type="GO" id="GO:0008199">
    <property type="term" value="F:ferric iron binding"/>
    <property type="evidence" value="ECO:0007669"/>
    <property type="project" value="InterPro"/>
</dbReference>
<dbReference type="GO" id="GO:0018576">
    <property type="term" value="F:catechol 1,2-dioxygenase activity"/>
    <property type="evidence" value="ECO:0007669"/>
    <property type="project" value="UniProtKB-EC"/>
</dbReference>
<evidence type="ECO:0000256" key="8">
    <source>
        <dbReference type="ARBA" id="ARBA00022964"/>
    </source>
</evidence>
<dbReference type="NCBIfam" id="TIGR02439">
    <property type="entry name" value="catechol_proteo"/>
    <property type="match status" value="1"/>
</dbReference>
<evidence type="ECO:0000256" key="7">
    <source>
        <dbReference type="ARBA" id="ARBA00022797"/>
    </source>
</evidence>
<evidence type="ECO:0000256" key="6">
    <source>
        <dbReference type="ARBA" id="ARBA00022723"/>
    </source>
</evidence>
<dbReference type="PANTHER" id="PTHR33711">
    <property type="entry name" value="DIOXYGENASE, PUTATIVE (AFU_ORTHOLOGUE AFUA_2G02910)-RELATED"/>
    <property type="match status" value="1"/>
</dbReference>
<evidence type="ECO:0000313" key="14">
    <source>
        <dbReference type="Proteomes" id="UP000199677"/>
    </source>
</evidence>
<evidence type="ECO:0000256" key="4">
    <source>
        <dbReference type="ARBA" id="ARBA00007825"/>
    </source>
</evidence>
<keyword evidence="14" id="KW-1185">Reference proteome</keyword>
<feature type="domain" description="Intradiol ring-cleavage dioxygenases" evidence="12">
    <location>
        <begin position="139"/>
        <end position="167"/>
    </location>
</feature>
<dbReference type="InterPro" id="IPR050770">
    <property type="entry name" value="Intradiol_RC_Dioxygenase"/>
</dbReference>
<dbReference type="Proteomes" id="UP000199677">
    <property type="component" value="Unassembled WGS sequence"/>
</dbReference>
<evidence type="ECO:0000256" key="11">
    <source>
        <dbReference type="SAM" id="MobiDB-lite"/>
    </source>
</evidence>
<comment type="similarity">
    <text evidence="4">Belongs to the intradiol ring-cleavage dioxygenase family.</text>
</comment>
<comment type="catalytic activity">
    <reaction evidence="1">
        <text>catechol + O2 = cis,cis-muconate + 2 H(+)</text>
        <dbReference type="Rhea" id="RHEA:23852"/>
        <dbReference type="ChEBI" id="CHEBI:15378"/>
        <dbReference type="ChEBI" id="CHEBI:15379"/>
        <dbReference type="ChEBI" id="CHEBI:18135"/>
        <dbReference type="ChEBI" id="CHEBI:32379"/>
        <dbReference type="EC" id="1.13.11.1"/>
    </reaction>
</comment>
<dbReference type="Pfam" id="PF00775">
    <property type="entry name" value="Dioxygenase_C"/>
    <property type="match status" value="1"/>
</dbReference>
<dbReference type="UniPathway" id="UPA00157">
    <property type="reaction ID" value="UER00258"/>
</dbReference>
<feature type="non-terminal residue" evidence="13">
    <location>
        <position position="1"/>
    </location>
</feature>
<evidence type="ECO:0000256" key="3">
    <source>
        <dbReference type="ARBA" id="ARBA00004957"/>
    </source>
</evidence>
<dbReference type="Pfam" id="PF04444">
    <property type="entry name" value="Dioxygenase_N"/>
    <property type="match status" value="1"/>
</dbReference>
<dbReference type="GO" id="GO:0019614">
    <property type="term" value="P:catechol-containing compound catabolic process"/>
    <property type="evidence" value="ECO:0007669"/>
    <property type="project" value="InterPro"/>
</dbReference>
<dbReference type="InterPro" id="IPR000627">
    <property type="entry name" value="Intradiol_dOase_C"/>
</dbReference>
<evidence type="ECO:0000313" key="13">
    <source>
        <dbReference type="EMBL" id="SDO43178.1"/>
    </source>
</evidence>
<accession>A0A1H0JHD4</accession>
<evidence type="ECO:0000259" key="12">
    <source>
        <dbReference type="PROSITE" id="PS00083"/>
    </source>
</evidence>
<comment type="cofactor">
    <cofactor evidence="2">
        <name>Fe(3+)</name>
        <dbReference type="ChEBI" id="CHEBI:29034"/>
    </cofactor>
</comment>
<sequence length="327" mass="35919">GFTMTVKIFDTPEVQDFVKTVAGFDQTGGNERAKQIVHRLVGDLFKLIDDFDVSEEEYWAAVNLLNALGGQTQFGLLSPGLGFDHFLDMRQDAIDAEAKRVGGTPRTIEGPLYVAGAPEAEGFARLDDGQDNDGETMWLTGQVRDVDGQPIAGAKVEIWHANSKGGYSFFDPSQSDYNLRRTIYADSEGRYTARSIIPSGYGVPEGAPTDVVLKSLGRHGERPAHIHYFVSAPGHQHLTTQINLAGDPYTFDDFAFATREELVVPAERIEDPAEIAKRELDGPFSHVEFDVELAKTDAPELQVRHARPRAKEDEQDLASQLAGTAKV</sequence>
<keyword evidence="6" id="KW-0479">Metal-binding</keyword>
<dbReference type="EMBL" id="FNII01000027">
    <property type="protein sequence ID" value="SDO43178.1"/>
    <property type="molecule type" value="Genomic_DNA"/>
</dbReference>
<dbReference type="Gene3D" id="2.60.130.10">
    <property type="entry name" value="Aromatic compound dioxygenase"/>
    <property type="match status" value="1"/>
</dbReference>
<dbReference type="InterPro" id="IPR012801">
    <property type="entry name" value="Cchol_dOase_prob"/>
</dbReference>